<dbReference type="GO" id="GO:0016747">
    <property type="term" value="F:acyltransferase activity, transferring groups other than amino-acyl groups"/>
    <property type="evidence" value="ECO:0007669"/>
    <property type="project" value="InterPro"/>
</dbReference>
<gene>
    <name evidence="4" type="ORF">KDD17_07570</name>
</gene>
<evidence type="ECO:0000256" key="2">
    <source>
        <dbReference type="ARBA" id="ARBA00023315"/>
    </source>
</evidence>
<evidence type="ECO:0000313" key="4">
    <source>
        <dbReference type="EMBL" id="QUJ77789.1"/>
    </source>
</evidence>
<accession>A0A975JFX8</accession>
<feature type="domain" description="N-acetyltransferase" evidence="3">
    <location>
        <begin position="3"/>
        <end position="166"/>
    </location>
</feature>
<reference evidence="4" key="1">
    <citation type="submission" date="2021-04" db="EMBL/GenBank/DDBJ databases">
        <title>Complete genome sequence for Sulfitobacter sp. strain JK7-1.</title>
        <authorList>
            <person name="Park S.-J."/>
        </authorList>
    </citation>
    <scope>NUCLEOTIDE SEQUENCE</scope>
    <source>
        <strain evidence="4">JK7-1</strain>
    </source>
</reference>
<evidence type="ECO:0000313" key="5">
    <source>
        <dbReference type="Proteomes" id="UP000683291"/>
    </source>
</evidence>
<dbReference type="AlphaFoldDB" id="A0A975JFX8"/>
<keyword evidence="1" id="KW-0808">Transferase</keyword>
<evidence type="ECO:0000256" key="1">
    <source>
        <dbReference type="ARBA" id="ARBA00022679"/>
    </source>
</evidence>
<dbReference type="SUPFAM" id="SSF55729">
    <property type="entry name" value="Acyl-CoA N-acyltransferases (Nat)"/>
    <property type="match status" value="1"/>
</dbReference>
<dbReference type="Pfam" id="PF00583">
    <property type="entry name" value="Acetyltransf_1"/>
    <property type="match status" value="1"/>
</dbReference>
<dbReference type="PANTHER" id="PTHR43877:SF2">
    <property type="entry name" value="AMINOALKYLPHOSPHONATE N-ACETYLTRANSFERASE-RELATED"/>
    <property type="match status" value="1"/>
</dbReference>
<proteinExistence type="predicted"/>
<dbReference type="InterPro" id="IPR050832">
    <property type="entry name" value="Bact_Acetyltransf"/>
</dbReference>
<dbReference type="CDD" id="cd04301">
    <property type="entry name" value="NAT_SF"/>
    <property type="match status" value="1"/>
</dbReference>
<dbReference type="Proteomes" id="UP000683291">
    <property type="component" value="Chromosome 1"/>
</dbReference>
<dbReference type="InterPro" id="IPR016181">
    <property type="entry name" value="Acyl_CoA_acyltransferase"/>
</dbReference>
<keyword evidence="5" id="KW-1185">Reference proteome</keyword>
<name>A0A975JFX8_9RHOB</name>
<keyword evidence="2" id="KW-0012">Acyltransferase</keyword>
<dbReference type="PANTHER" id="PTHR43877">
    <property type="entry name" value="AMINOALKYLPHOSPHONATE N-ACETYLTRANSFERASE-RELATED-RELATED"/>
    <property type="match status" value="1"/>
</dbReference>
<dbReference type="InterPro" id="IPR000182">
    <property type="entry name" value="GNAT_dom"/>
</dbReference>
<dbReference type="Gene3D" id="3.40.630.30">
    <property type="match status" value="1"/>
</dbReference>
<organism evidence="4 5">
    <name type="scientific">Sulfitobacter albidus</name>
    <dbReference type="NCBI Taxonomy" id="2829501"/>
    <lineage>
        <taxon>Bacteria</taxon>
        <taxon>Pseudomonadati</taxon>
        <taxon>Pseudomonadota</taxon>
        <taxon>Alphaproteobacteria</taxon>
        <taxon>Rhodobacterales</taxon>
        <taxon>Roseobacteraceae</taxon>
        <taxon>Sulfitobacter</taxon>
    </lineage>
</organism>
<sequence length="169" mass="18596">MNVQIVPATTEADLAAVRALCWDYRAGLIATSAEDARITETFYPIPKYTVLMDRLAAEHARPQGQILLARLDGAPVGCAMSHALDPKTSEIKRLYVSPAARSHGIARRLVTQLMAQARDDGFSRVVLDTSQRLTAARALYARLGFAERGPYQDIPEHALPHLVFFEAPL</sequence>
<dbReference type="KEGG" id="sual:KDD17_07570"/>
<dbReference type="EMBL" id="CP073581">
    <property type="protein sequence ID" value="QUJ77789.1"/>
    <property type="molecule type" value="Genomic_DNA"/>
</dbReference>
<protein>
    <submittedName>
        <fullName evidence="4">GNAT family N-acetyltransferase</fullName>
    </submittedName>
</protein>
<dbReference type="RefSeq" id="WP_212705982.1">
    <property type="nucleotide sequence ID" value="NZ_CP073581.1"/>
</dbReference>
<dbReference type="PROSITE" id="PS51186">
    <property type="entry name" value="GNAT"/>
    <property type="match status" value="1"/>
</dbReference>
<evidence type="ECO:0000259" key="3">
    <source>
        <dbReference type="PROSITE" id="PS51186"/>
    </source>
</evidence>